<dbReference type="RefSeq" id="WP_005961722.1">
    <property type="nucleotide sequence ID" value="NZ_CP040505.1"/>
</dbReference>
<dbReference type="EMBL" id="AQHZ01000001">
    <property type="protein sequence ID" value="ENO19232.1"/>
    <property type="molecule type" value="Genomic_DNA"/>
</dbReference>
<gene>
    <name evidence="2" type="ORF">HMPREF9004_0151</name>
</gene>
<organism evidence="2 3">
    <name type="scientific">Schaalia cardiffensis F0333</name>
    <dbReference type="NCBI Taxonomy" id="888050"/>
    <lineage>
        <taxon>Bacteria</taxon>
        <taxon>Bacillati</taxon>
        <taxon>Actinomycetota</taxon>
        <taxon>Actinomycetes</taxon>
        <taxon>Actinomycetales</taxon>
        <taxon>Actinomycetaceae</taxon>
        <taxon>Schaalia</taxon>
    </lineage>
</organism>
<evidence type="ECO:0000256" key="1">
    <source>
        <dbReference type="SAM" id="MobiDB-lite"/>
    </source>
</evidence>
<evidence type="ECO:0000313" key="3">
    <source>
        <dbReference type="Proteomes" id="UP000013015"/>
    </source>
</evidence>
<comment type="caution">
    <text evidence="2">The sequence shown here is derived from an EMBL/GenBank/DDBJ whole genome shotgun (WGS) entry which is preliminary data.</text>
</comment>
<sequence length="185" mass="20151">MPEWKSWTFGGEDENGFALPTPTEDEPSAPAPAPGMEADAAAAKWGVEVEPVSIKRIEKVIEGDGLPHASDEFVAVTEVNGIRMQFHLEPADSPWLQLEAKLPLEDESPGLEVLGEIANTWNLDHLQPTVFPLSDESSHFFILATRFFVAEGLSDRQIHAMVRRGVSVTAQALQLLPTLVAEAGK</sequence>
<dbReference type="HOGENOM" id="CLU_103631_0_0_11"/>
<protein>
    <recommendedName>
        <fullName evidence="4">YbjN domain-containing protein</fullName>
    </recommendedName>
</protein>
<feature type="region of interest" description="Disordered" evidence="1">
    <location>
        <begin position="1"/>
        <end position="38"/>
    </location>
</feature>
<dbReference type="PATRIC" id="fig|888050.3.peg.150"/>
<dbReference type="Proteomes" id="UP000013015">
    <property type="component" value="Unassembled WGS sequence"/>
</dbReference>
<reference evidence="2 3" key="1">
    <citation type="submission" date="2013-03" db="EMBL/GenBank/DDBJ databases">
        <title>Reference genome for the Human Microbiome Project.</title>
        <authorList>
            <person name="Aqrawi P."/>
            <person name="Ayvaz T."/>
            <person name="Bess C."/>
            <person name="Blankenburg K."/>
            <person name="Coyle M."/>
            <person name="Deng J."/>
            <person name="Forbes L."/>
            <person name="Fowler G."/>
            <person name="Francisco L."/>
            <person name="Fu Q."/>
            <person name="Gibbs R."/>
            <person name="Gross S."/>
            <person name="Gubbala S."/>
            <person name="Hale W."/>
            <person name="Hemphill L."/>
            <person name="Highlander S."/>
            <person name="Hirani K."/>
            <person name="Jackson L."/>
            <person name="Jakkamsetti A."/>
            <person name="Javaid M."/>
            <person name="Jayaseelan J.C."/>
            <person name="Jiang H."/>
            <person name="Joshi V."/>
            <person name="Korchina V."/>
            <person name="Kovar C."/>
            <person name="Lara F."/>
            <person name="Lee S."/>
            <person name="Liu Y."/>
            <person name="Mata R."/>
            <person name="Mathew T."/>
            <person name="Munidasa M."/>
            <person name="Muzny D."/>
            <person name="Nazareth L."/>
            <person name="Ngo R."/>
            <person name="Nguyen L."/>
            <person name="Nguyen N."/>
            <person name="Okwuonu G."/>
            <person name="Ongeri F."/>
            <person name="Palculict T."/>
            <person name="Patil S."/>
            <person name="Petrosino J."/>
            <person name="Pham C."/>
            <person name="Pham P."/>
            <person name="Pu L.-L."/>
            <person name="Qin X."/>
            <person name="Qu J."/>
            <person name="Reid J."/>
            <person name="Ross M."/>
            <person name="Ruth R."/>
            <person name="Saada N."/>
            <person name="San Lucas F."/>
            <person name="Santibanez J."/>
            <person name="Shang Y."/>
            <person name="Simmons D."/>
            <person name="Song X.-Z."/>
            <person name="Tang L.-Y."/>
            <person name="Thornton R."/>
            <person name="Warren J."/>
            <person name="Weissenberger G."/>
            <person name="Wilczek-Boney K."/>
            <person name="Worley K."/>
            <person name="Youmans B."/>
            <person name="Zhang J."/>
            <person name="Zhang L."/>
            <person name="Zhao Z."/>
            <person name="Zhou C."/>
            <person name="Zhu D."/>
            <person name="Zhu Y."/>
        </authorList>
    </citation>
    <scope>NUCLEOTIDE SEQUENCE [LARGE SCALE GENOMIC DNA]</scope>
    <source>
        <strain evidence="2 3">F0333</strain>
    </source>
</reference>
<dbReference type="AlphaFoldDB" id="N6X7G5"/>
<dbReference type="STRING" id="888050.HMPREF9004_0151"/>
<keyword evidence="3" id="KW-1185">Reference proteome</keyword>
<dbReference type="eggNOG" id="ENOG5030NIT">
    <property type="taxonomic scope" value="Bacteria"/>
</dbReference>
<name>N6X7G5_9ACTO</name>
<evidence type="ECO:0008006" key="4">
    <source>
        <dbReference type="Google" id="ProtNLM"/>
    </source>
</evidence>
<accession>N6X7G5</accession>
<evidence type="ECO:0000313" key="2">
    <source>
        <dbReference type="EMBL" id="ENO19232.1"/>
    </source>
</evidence>
<proteinExistence type="predicted"/>
<dbReference type="OrthoDB" id="3251789at2"/>